<keyword evidence="2" id="KW-1185">Reference proteome</keyword>
<proteinExistence type="predicted"/>
<dbReference type="OrthoDB" id="2552656at2759"/>
<evidence type="ECO:0000313" key="1">
    <source>
        <dbReference type="EMBL" id="GAK63977.1"/>
    </source>
</evidence>
<sequence length="765" mass="82720">MYGSPDDGSVVSRPDTPSLSTTISDSDVVRDAKHVHWHPLTIIPDTAGSLRSSVDQDAFAAQPNKRFRGVRAKIKAVARFLSSPKEQAESAAVQLPIDTSDSEDTVQTSPTQVVNEVPAGHQARNPQLEASDVAAQVSQREAVAVLEAIRERLDPEGSSTSTLHPLPPLPQLPRPPTPISVPPVAMSPKKRHVNGIEDALGKGRPDFAHMGVSRPAVPPAVRSVSRPLPPTPVHAPVARFGKVDSFNPHPLPASALGLGIFQHKDRVDQFARAAAHIHTHGDGTNADKPRAYRANHQVDAHRLADELESLVSSSARRRKPRSDFSSDNTRLADSSREAQCGWRPDASPGFPRHETFGKVHAHASSAATSMFANESEPEAINRIQTWRVQITNAPSVLGSQCASAHSGMYTDGGLSSHLTSISRSPLSKDNKSRSQVDDPQKTPVLKPRALPNGGHRRAEEKRHKESRDHRDSREHDAKTNTNGCQGVGTRHIARLTDSQFERLARAALRTQACISPETTSILDGVPESDKPTSHLGIGAEDGERRSSVDAARTTLSVLEARATPHIETLDAMIRRHPDKMYKLFQKRPGLMLVFLLRCKIEDRLSQVPSLTNAEPTANAGATEKEIDLLEGSLIDLHFDADPVQPSAPKQGREVGAVPSIVVSHATGSTPTSTDTTPQATQSTNAIQSAEARAGSDKTLHEIVCRLEKAGELCTMQHALVAMQNRLINTTDTCTQLSDRLSKLEQAVFSPPSVSHTPSISFSMQV</sequence>
<dbReference type="Proteomes" id="UP000053758">
    <property type="component" value="Unassembled WGS sequence"/>
</dbReference>
<dbReference type="HOGENOM" id="CLU_364834_0_0_1"/>
<dbReference type="GeneID" id="26302985"/>
<name>A0A081CBD1_PSEA2</name>
<accession>A0A081CBD1</accession>
<reference evidence="2" key="1">
    <citation type="journal article" date="2014" name="Genome Announc.">
        <title>Draft Genome Sequence of the Yeast Pseudozyma antarctica Type Strain JCM10317, a Producer of the Glycolipid Biosurfactants, Mannosylerythritol Lipids.</title>
        <authorList>
            <person name="Saika A."/>
            <person name="Koike H."/>
            <person name="Hori T."/>
            <person name="Fukuoka T."/>
            <person name="Sato S."/>
            <person name="Habe H."/>
            <person name="Kitamoto D."/>
            <person name="Morita T."/>
        </authorList>
    </citation>
    <scope>NUCLEOTIDE SEQUENCE [LARGE SCALE GENOMIC DNA]</scope>
    <source>
        <strain evidence="2">JCM 10317</strain>
    </source>
</reference>
<organism evidence="1 2">
    <name type="scientific">Pseudozyma antarctica</name>
    <name type="common">Yeast</name>
    <name type="synonym">Candida antarctica</name>
    <dbReference type="NCBI Taxonomy" id="84753"/>
    <lineage>
        <taxon>Eukaryota</taxon>
        <taxon>Fungi</taxon>
        <taxon>Dikarya</taxon>
        <taxon>Basidiomycota</taxon>
        <taxon>Ustilaginomycotina</taxon>
        <taxon>Ustilaginomycetes</taxon>
        <taxon>Ustilaginales</taxon>
        <taxon>Ustilaginaceae</taxon>
        <taxon>Moesziomyces</taxon>
    </lineage>
</organism>
<dbReference type="RefSeq" id="XP_014657617.1">
    <property type="nucleotide sequence ID" value="XM_014802131.1"/>
</dbReference>
<protein>
    <submittedName>
        <fullName evidence="1">Uncharacterized protein</fullName>
    </submittedName>
</protein>
<gene>
    <name evidence="1" type="ORF">PAN0_004c2186</name>
</gene>
<dbReference type="AlphaFoldDB" id="A0A081CBD1"/>
<evidence type="ECO:0000313" key="2">
    <source>
        <dbReference type="Proteomes" id="UP000053758"/>
    </source>
</evidence>
<dbReference type="EMBL" id="DF830071">
    <property type="protein sequence ID" value="GAK63977.1"/>
    <property type="molecule type" value="Genomic_DNA"/>
</dbReference>